<keyword evidence="2 4" id="KW-0732">Signal</keyword>
<evidence type="ECO:0000313" key="6">
    <source>
        <dbReference type="Proteomes" id="UP000198824"/>
    </source>
</evidence>
<feature type="region of interest" description="Disordered" evidence="3">
    <location>
        <begin position="26"/>
        <end position="57"/>
    </location>
</feature>
<keyword evidence="5" id="KW-0449">Lipoprotein</keyword>
<feature type="compositionally biased region" description="Low complexity" evidence="3">
    <location>
        <begin position="324"/>
        <end position="334"/>
    </location>
</feature>
<gene>
    <name evidence="5" type="ORF">SAMN05192580_2726</name>
</gene>
<name>A0A1I6LHD6_9SPHN</name>
<organism evidence="5 6">
    <name type="scientific">Sphingomonas jatrophae</name>
    <dbReference type="NCBI Taxonomy" id="1166337"/>
    <lineage>
        <taxon>Bacteria</taxon>
        <taxon>Pseudomonadati</taxon>
        <taxon>Pseudomonadota</taxon>
        <taxon>Alphaproteobacteria</taxon>
        <taxon>Sphingomonadales</taxon>
        <taxon>Sphingomonadaceae</taxon>
        <taxon>Sphingomonas</taxon>
    </lineage>
</organism>
<dbReference type="PANTHER" id="PTHR30035">
    <property type="entry name" value="LIPOPROTEIN VACJ-RELATED"/>
    <property type="match status" value="1"/>
</dbReference>
<dbReference type="GO" id="GO:0016020">
    <property type="term" value="C:membrane"/>
    <property type="evidence" value="ECO:0007669"/>
    <property type="project" value="InterPro"/>
</dbReference>
<evidence type="ECO:0000256" key="4">
    <source>
        <dbReference type="SAM" id="SignalP"/>
    </source>
</evidence>
<evidence type="ECO:0000256" key="2">
    <source>
        <dbReference type="ARBA" id="ARBA00022729"/>
    </source>
</evidence>
<proteinExistence type="inferred from homology"/>
<dbReference type="STRING" id="1166337.SAMN05192580_2726"/>
<feature type="compositionally biased region" description="Low complexity" evidence="3">
    <location>
        <begin position="342"/>
        <end position="359"/>
    </location>
</feature>
<accession>A0A1I6LHD6</accession>
<feature type="signal peptide" evidence="4">
    <location>
        <begin position="1"/>
        <end position="21"/>
    </location>
</feature>
<dbReference type="Proteomes" id="UP000198824">
    <property type="component" value="Unassembled WGS sequence"/>
</dbReference>
<feature type="region of interest" description="Disordered" evidence="3">
    <location>
        <begin position="289"/>
        <end position="359"/>
    </location>
</feature>
<feature type="compositionally biased region" description="Low complexity" evidence="3">
    <location>
        <begin position="38"/>
        <end position="50"/>
    </location>
</feature>
<dbReference type="OrthoDB" id="9785326at2"/>
<dbReference type="PRINTS" id="PR01805">
    <property type="entry name" value="VACJLIPOPROT"/>
</dbReference>
<reference evidence="5 6" key="1">
    <citation type="submission" date="2016-10" db="EMBL/GenBank/DDBJ databases">
        <authorList>
            <person name="de Groot N.N."/>
        </authorList>
    </citation>
    <scope>NUCLEOTIDE SEQUENCE [LARGE SCALE GENOMIC DNA]</scope>
    <source>
        <strain evidence="5 6">S5-249</strain>
    </source>
</reference>
<dbReference type="PANTHER" id="PTHR30035:SF3">
    <property type="entry name" value="INTERMEMBRANE PHOSPHOLIPID TRANSPORT SYSTEM LIPOPROTEIN MLAA"/>
    <property type="match status" value="1"/>
</dbReference>
<protein>
    <submittedName>
        <fullName evidence="5">Phospholipid-binding lipoprotein MlaA</fullName>
    </submittedName>
</protein>
<evidence type="ECO:0000256" key="1">
    <source>
        <dbReference type="ARBA" id="ARBA00010634"/>
    </source>
</evidence>
<dbReference type="RefSeq" id="WP_093315378.1">
    <property type="nucleotide sequence ID" value="NZ_FOZG01000002.1"/>
</dbReference>
<evidence type="ECO:0000256" key="3">
    <source>
        <dbReference type="SAM" id="MobiDB-lite"/>
    </source>
</evidence>
<dbReference type="GO" id="GO:0120010">
    <property type="term" value="P:intermembrane phospholipid transfer"/>
    <property type="evidence" value="ECO:0007669"/>
    <property type="project" value="TreeGrafter"/>
</dbReference>
<keyword evidence="6" id="KW-1185">Reference proteome</keyword>
<evidence type="ECO:0000313" key="5">
    <source>
        <dbReference type="EMBL" id="SFS02718.1"/>
    </source>
</evidence>
<dbReference type="Pfam" id="PF04333">
    <property type="entry name" value="MlaA"/>
    <property type="match status" value="1"/>
</dbReference>
<sequence length="371" mass="37707">MRLFAHVAVIALASAAVPAAAWQLPAASASPSTPPPAAADGGAASQAAGADLTPPEAPIDAATADAAAASLTGGEAPLADAPRDPLEGFNRAVWGFNQTADRFVVKPVTVVYRFVTPRPVRRGVSRIFANLNEPWSFINNLLQGKPGRAVQNLGRFVVNTTVGVAGLGDPASDLGIRPAPEDFGQTLARWGIKSSTYIVLPLLGPSTIRDGIGSGVAMVADPYNICLQQCTNLNQIERLGFTAAELVSIRSDLIESGADTFLQTSLDPYAAARSAYLQGRATAIADAEDDAGTAGETPASLDPTSADAPPPETGSDAATTPAGDAVVTTPATEPVTPPADPAPADTATTPPDTAATPSPTLAFNLATLLEG</sequence>
<comment type="similarity">
    <text evidence="1">Belongs to the MlaA family.</text>
</comment>
<dbReference type="InterPro" id="IPR007428">
    <property type="entry name" value="MlaA"/>
</dbReference>
<dbReference type="EMBL" id="FOZG01000002">
    <property type="protein sequence ID" value="SFS02718.1"/>
    <property type="molecule type" value="Genomic_DNA"/>
</dbReference>
<feature type="chain" id="PRO_5011584571" evidence="4">
    <location>
        <begin position="22"/>
        <end position="371"/>
    </location>
</feature>
<dbReference type="AlphaFoldDB" id="A0A1I6LHD6"/>